<evidence type="ECO:0000313" key="2">
    <source>
        <dbReference type="EMBL" id="KAK9674090.1"/>
    </source>
</evidence>
<feature type="chain" id="PRO_5044013414" evidence="1">
    <location>
        <begin position="26"/>
        <end position="78"/>
    </location>
</feature>
<evidence type="ECO:0000256" key="1">
    <source>
        <dbReference type="SAM" id="SignalP"/>
    </source>
</evidence>
<keyword evidence="1" id="KW-0732">Signal</keyword>
<comment type="caution">
    <text evidence="2">The sequence shown here is derived from an EMBL/GenBank/DDBJ whole genome shotgun (WGS) entry which is preliminary data.</text>
</comment>
<protein>
    <submittedName>
        <fullName evidence="2">Uncharacterized protein</fullName>
    </submittedName>
</protein>
<accession>A0AAW1HDJ4</accession>
<gene>
    <name evidence="2" type="ORF">RND81_12G210500</name>
</gene>
<dbReference type="EMBL" id="JBDFQZ010000012">
    <property type="protein sequence ID" value="KAK9674090.1"/>
    <property type="molecule type" value="Genomic_DNA"/>
</dbReference>
<feature type="signal peptide" evidence="1">
    <location>
        <begin position="1"/>
        <end position="25"/>
    </location>
</feature>
<proteinExistence type="predicted"/>
<dbReference type="AlphaFoldDB" id="A0AAW1HDJ4"/>
<evidence type="ECO:0000313" key="3">
    <source>
        <dbReference type="Proteomes" id="UP001443914"/>
    </source>
</evidence>
<reference evidence="2" key="1">
    <citation type="submission" date="2024-03" db="EMBL/GenBank/DDBJ databases">
        <title>WGS assembly of Saponaria officinalis var. Norfolk2.</title>
        <authorList>
            <person name="Jenkins J."/>
            <person name="Shu S."/>
            <person name="Grimwood J."/>
            <person name="Barry K."/>
            <person name="Goodstein D."/>
            <person name="Schmutz J."/>
            <person name="Leebens-Mack J."/>
            <person name="Osbourn A."/>
        </authorList>
    </citation>
    <scope>NUCLEOTIDE SEQUENCE [LARGE SCALE GENOMIC DNA]</scope>
    <source>
        <strain evidence="2">JIC</strain>
    </source>
</reference>
<sequence length="78" mass="8695">MAKNILFVVPFLMLLILFSYENTKAEVIKCMVSNPRCTKEICGAVCAPNKPKCDYNTCCCVEPSINSKLEGSLPRESF</sequence>
<name>A0AAW1HDJ4_SAPOF</name>
<dbReference type="Proteomes" id="UP001443914">
    <property type="component" value="Unassembled WGS sequence"/>
</dbReference>
<organism evidence="2 3">
    <name type="scientific">Saponaria officinalis</name>
    <name type="common">Common soapwort</name>
    <name type="synonym">Lychnis saponaria</name>
    <dbReference type="NCBI Taxonomy" id="3572"/>
    <lineage>
        <taxon>Eukaryota</taxon>
        <taxon>Viridiplantae</taxon>
        <taxon>Streptophyta</taxon>
        <taxon>Embryophyta</taxon>
        <taxon>Tracheophyta</taxon>
        <taxon>Spermatophyta</taxon>
        <taxon>Magnoliopsida</taxon>
        <taxon>eudicotyledons</taxon>
        <taxon>Gunneridae</taxon>
        <taxon>Pentapetalae</taxon>
        <taxon>Caryophyllales</taxon>
        <taxon>Caryophyllaceae</taxon>
        <taxon>Caryophylleae</taxon>
        <taxon>Saponaria</taxon>
    </lineage>
</organism>
<keyword evidence="3" id="KW-1185">Reference proteome</keyword>